<dbReference type="AlphaFoldDB" id="A0A085ZJH4"/>
<name>A0A085ZJH4_9FLAO</name>
<evidence type="ECO:0000313" key="2">
    <source>
        <dbReference type="EMBL" id="KFF04588.1"/>
    </source>
</evidence>
<reference evidence="2 3" key="1">
    <citation type="submission" date="2014-07" db="EMBL/GenBank/DDBJ databases">
        <title>Genome of Flavobacterium reichenbachii LMG 25512.</title>
        <authorList>
            <person name="Stropko S.J."/>
            <person name="Pipes S.E."/>
            <person name="Newman J.D."/>
        </authorList>
    </citation>
    <scope>NUCLEOTIDE SEQUENCE [LARGE SCALE GENOMIC DNA]</scope>
    <source>
        <strain evidence="2 3">LMG 25512</strain>
    </source>
</reference>
<dbReference type="eggNOG" id="ENOG502ZY4C">
    <property type="taxonomic scope" value="Bacteria"/>
</dbReference>
<dbReference type="Proteomes" id="UP000028715">
    <property type="component" value="Unassembled WGS sequence"/>
</dbReference>
<sequence>MKKIIVLLLFISFQTYAQTNRFTGTWSNENCKNCSKDYIFTLNIAQSNYKIYGTVEITSTTKTELNSGVLEVSGYVYTMGERAQITLKGKNGISAGGVLFEQDGKLLFTKRGGDDIVPKEVVLTKINE</sequence>
<dbReference type="RefSeq" id="WP_035681048.1">
    <property type="nucleotide sequence ID" value="NZ_JPRL01000001.1"/>
</dbReference>
<evidence type="ECO:0000256" key="1">
    <source>
        <dbReference type="SAM" id="SignalP"/>
    </source>
</evidence>
<organism evidence="2 3">
    <name type="scientific">Flavobacterium reichenbachii</name>
    <dbReference type="NCBI Taxonomy" id="362418"/>
    <lineage>
        <taxon>Bacteria</taxon>
        <taxon>Pseudomonadati</taxon>
        <taxon>Bacteroidota</taxon>
        <taxon>Flavobacteriia</taxon>
        <taxon>Flavobacteriales</taxon>
        <taxon>Flavobacteriaceae</taxon>
        <taxon>Flavobacterium</taxon>
    </lineage>
</organism>
<proteinExistence type="predicted"/>
<feature type="chain" id="PRO_5001801363" description="Lipocalin-like domain-containing protein" evidence="1">
    <location>
        <begin position="18"/>
        <end position="128"/>
    </location>
</feature>
<feature type="signal peptide" evidence="1">
    <location>
        <begin position="1"/>
        <end position="17"/>
    </location>
</feature>
<gene>
    <name evidence="2" type="ORF">IW19_03155</name>
</gene>
<keyword evidence="3" id="KW-1185">Reference proteome</keyword>
<evidence type="ECO:0008006" key="4">
    <source>
        <dbReference type="Google" id="ProtNLM"/>
    </source>
</evidence>
<dbReference type="OrthoDB" id="1374296at2"/>
<evidence type="ECO:0000313" key="3">
    <source>
        <dbReference type="Proteomes" id="UP000028715"/>
    </source>
</evidence>
<comment type="caution">
    <text evidence="2">The sequence shown here is derived from an EMBL/GenBank/DDBJ whole genome shotgun (WGS) entry which is preliminary data.</text>
</comment>
<dbReference type="EMBL" id="JPRL01000001">
    <property type="protein sequence ID" value="KFF04588.1"/>
    <property type="molecule type" value="Genomic_DNA"/>
</dbReference>
<accession>A0A085ZJH4</accession>
<keyword evidence="1" id="KW-0732">Signal</keyword>
<protein>
    <recommendedName>
        <fullName evidence="4">Lipocalin-like domain-containing protein</fullName>
    </recommendedName>
</protein>